<evidence type="ECO:0000313" key="1">
    <source>
        <dbReference type="EMBL" id="CAE7310561.1"/>
    </source>
</evidence>
<organism evidence="1 2">
    <name type="scientific">Symbiodinium natans</name>
    <dbReference type="NCBI Taxonomy" id="878477"/>
    <lineage>
        <taxon>Eukaryota</taxon>
        <taxon>Sar</taxon>
        <taxon>Alveolata</taxon>
        <taxon>Dinophyceae</taxon>
        <taxon>Suessiales</taxon>
        <taxon>Symbiodiniaceae</taxon>
        <taxon>Symbiodinium</taxon>
    </lineage>
</organism>
<name>A0A812NZB8_9DINO</name>
<keyword evidence="2" id="KW-1185">Reference proteome</keyword>
<dbReference type="EMBL" id="CAJNDS010002079">
    <property type="protein sequence ID" value="CAE7310561.1"/>
    <property type="molecule type" value="Genomic_DNA"/>
</dbReference>
<protein>
    <recommendedName>
        <fullName evidence="3">Fe2OG dioxygenase domain-containing protein</fullName>
    </recommendedName>
</protein>
<sequence length="269" mass="29610">MRNLPWLRYLKNGVYYCFFRLAPSIGELHVPSEAWDLTKVPSGTLHRNPSIQGLWLLRGCMTEDALAKVRALIRSLHEGSRPWHGYEMGRCMMPLHADPALEDATLQTVTADLDVFGSPGSRGALPQQWPRLAALRASQAPGAEELWHLQKLAPQLIEDFGDRRCLFVQAQALEAGAEVSPHRDALPSGGDLIATVVLEGSSDVRVGSQRFEVQAGDFYAIGHAARYHVEHEVLASPRDRLSVTFRYGLSPLTALPPLAGEGLRQGATF</sequence>
<gene>
    <name evidence="1" type="ORF">SNAT2548_LOCUS16315</name>
</gene>
<accession>A0A812NZB8</accession>
<dbReference type="SUPFAM" id="SSF51197">
    <property type="entry name" value="Clavaminate synthase-like"/>
    <property type="match status" value="1"/>
</dbReference>
<proteinExistence type="predicted"/>
<reference evidence="1" key="1">
    <citation type="submission" date="2021-02" db="EMBL/GenBank/DDBJ databases">
        <authorList>
            <person name="Dougan E. K."/>
            <person name="Rhodes N."/>
            <person name="Thang M."/>
            <person name="Chan C."/>
        </authorList>
    </citation>
    <scope>NUCLEOTIDE SEQUENCE</scope>
</reference>
<dbReference type="Proteomes" id="UP000604046">
    <property type="component" value="Unassembled WGS sequence"/>
</dbReference>
<evidence type="ECO:0008006" key="3">
    <source>
        <dbReference type="Google" id="ProtNLM"/>
    </source>
</evidence>
<comment type="caution">
    <text evidence="1">The sequence shown here is derived from an EMBL/GenBank/DDBJ whole genome shotgun (WGS) entry which is preliminary data.</text>
</comment>
<dbReference type="Gene3D" id="2.60.120.590">
    <property type="entry name" value="Alpha-ketoglutarate-dependent dioxygenase AlkB-like"/>
    <property type="match status" value="1"/>
</dbReference>
<evidence type="ECO:0000313" key="2">
    <source>
        <dbReference type="Proteomes" id="UP000604046"/>
    </source>
</evidence>
<dbReference type="AlphaFoldDB" id="A0A812NZB8"/>
<dbReference type="InterPro" id="IPR037151">
    <property type="entry name" value="AlkB-like_sf"/>
</dbReference>
<dbReference type="OrthoDB" id="474971at2759"/>